<keyword evidence="3" id="KW-1185">Reference proteome</keyword>
<name>A0A8J4UBB6_CLAMG</name>
<evidence type="ECO:0000313" key="2">
    <source>
        <dbReference type="EMBL" id="KAF5902556.1"/>
    </source>
</evidence>
<dbReference type="EMBL" id="QNUK01000088">
    <property type="protein sequence ID" value="KAF5902556.1"/>
    <property type="molecule type" value="Genomic_DNA"/>
</dbReference>
<proteinExistence type="predicted"/>
<protein>
    <submittedName>
        <fullName evidence="2">Coiled-coil domain-containing protein 33</fullName>
    </submittedName>
</protein>
<feature type="compositionally biased region" description="Basic and acidic residues" evidence="1">
    <location>
        <begin position="1"/>
        <end position="10"/>
    </location>
</feature>
<sequence length="158" mass="17260">MAGFEADRRGGNPGKGQIEGFKPTGTEEDRTGRWRSQAVTRCALQSTHNPFWQENLSVEHMDVEGHREGMLIESGDNGATSSQTDVVINIADGPSKEVLAHFWMPSSYLQPFRHQDQVQLSVTNQSPQSRGDVSLHMIGLLCASLHSFPAPGLANSTT</sequence>
<evidence type="ECO:0000313" key="3">
    <source>
        <dbReference type="Proteomes" id="UP000727407"/>
    </source>
</evidence>
<reference evidence="2" key="1">
    <citation type="submission" date="2020-07" db="EMBL/GenBank/DDBJ databases">
        <title>Clarias magur genome sequencing, assembly and annotation.</title>
        <authorList>
            <person name="Kushwaha B."/>
            <person name="Kumar R."/>
            <person name="Das P."/>
            <person name="Joshi C.G."/>
            <person name="Kumar D."/>
            <person name="Nagpure N.S."/>
            <person name="Pandey M."/>
            <person name="Agarwal S."/>
            <person name="Srivastava S."/>
            <person name="Singh M."/>
            <person name="Sahoo L."/>
            <person name="Jayasankar P."/>
            <person name="Meher P.K."/>
            <person name="Koringa P.G."/>
            <person name="Iquebal M.A."/>
            <person name="Das S.P."/>
            <person name="Bit A."/>
            <person name="Patnaik S."/>
            <person name="Patel N."/>
            <person name="Shah T.M."/>
            <person name="Hinsu A."/>
            <person name="Jena J.K."/>
        </authorList>
    </citation>
    <scope>NUCLEOTIDE SEQUENCE</scope>
    <source>
        <strain evidence="2">CIFAMagur01</strain>
        <tissue evidence="2">Testis</tissue>
    </source>
</reference>
<organism evidence="2 3">
    <name type="scientific">Clarias magur</name>
    <name type="common">Asian catfish</name>
    <name type="synonym">Macropteronotus magur</name>
    <dbReference type="NCBI Taxonomy" id="1594786"/>
    <lineage>
        <taxon>Eukaryota</taxon>
        <taxon>Metazoa</taxon>
        <taxon>Chordata</taxon>
        <taxon>Craniata</taxon>
        <taxon>Vertebrata</taxon>
        <taxon>Euteleostomi</taxon>
        <taxon>Actinopterygii</taxon>
        <taxon>Neopterygii</taxon>
        <taxon>Teleostei</taxon>
        <taxon>Ostariophysi</taxon>
        <taxon>Siluriformes</taxon>
        <taxon>Clariidae</taxon>
        <taxon>Clarias</taxon>
    </lineage>
</organism>
<dbReference type="Proteomes" id="UP000727407">
    <property type="component" value="Unassembled WGS sequence"/>
</dbReference>
<dbReference type="AlphaFoldDB" id="A0A8J4UBB6"/>
<evidence type="ECO:0000256" key="1">
    <source>
        <dbReference type="SAM" id="MobiDB-lite"/>
    </source>
</evidence>
<feature type="region of interest" description="Disordered" evidence="1">
    <location>
        <begin position="1"/>
        <end position="35"/>
    </location>
</feature>
<dbReference type="OrthoDB" id="552574at2759"/>
<accession>A0A8J4UBB6</accession>
<gene>
    <name evidence="2" type="ORF">DAT39_007694</name>
</gene>
<comment type="caution">
    <text evidence="2">The sequence shown here is derived from an EMBL/GenBank/DDBJ whole genome shotgun (WGS) entry which is preliminary data.</text>
</comment>